<dbReference type="AlphaFoldDB" id="A0A9D3ZPU0"/>
<protein>
    <submittedName>
        <fullName evidence="1">Uncharacterized protein</fullName>
    </submittedName>
</protein>
<sequence length="77" mass="8434">MGTPIRLTIEDFADYLHVPLGGITSHGNTLVTSKQPISYGALHHAGYHFDANTDTSLKSDHPTEHEDDDIDTALTIF</sequence>
<comment type="caution">
    <text evidence="1">The sequence shown here is derived from an EMBL/GenBank/DDBJ whole genome shotgun (WGS) entry which is preliminary data.</text>
</comment>
<evidence type="ECO:0000313" key="1">
    <source>
        <dbReference type="EMBL" id="KAH1055928.1"/>
    </source>
</evidence>
<reference evidence="1 2" key="1">
    <citation type="journal article" date="2021" name="Plant Biotechnol. J.">
        <title>Multi-omics assisted identification of the key and species-specific regulatory components of drought-tolerant mechanisms in Gossypium stocksii.</title>
        <authorList>
            <person name="Yu D."/>
            <person name="Ke L."/>
            <person name="Zhang D."/>
            <person name="Wu Y."/>
            <person name="Sun Y."/>
            <person name="Mei J."/>
            <person name="Sun J."/>
            <person name="Sun Y."/>
        </authorList>
    </citation>
    <scope>NUCLEOTIDE SEQUENCE [LARGE SCALE GENOMIC DNA]</scope>
    <source>
        <strain evidence="2">cv. E1</strain>
        <tissue evidence="1">Leaf</tissue>
    </source>
</reference>
<dbReference type="EMBL" id="JAIQCV010000010">
    <property type="protein sequence ID" value="KAH1055928.1"/>
    <property type="molecule type" value="Genomic_DNA"/>
</dbReference>
<gene>
    <name evidence="1" type="ORF">J1N35_033993</name>
</gene>
<keyword evidence="2" id="KW-1185">Reference proteome</keyword>
<evidence type="ECO:0000313" key="2">
    <source>
        <dbReference type="Proteomes" id="UP000828251"/>
    </source>
</evidence>
<proteinExistence type="predicted"/>
<dbReference type="Proteomes" id="UP000828251">
    <property type="component" value="Unassembled WGS sequence"/>
</dbReference>
<name>A0A9D3ZPU0_9ROSI</name>
<accession>A0A9D3ZPU0</accession>
<organism evidence="1 2">
    <name type="scientific">Gossypium stocksii</name>
    <dbReference type="NCBI Taxonomy" id="47602"/>
    <lineage>
        <taxon>Eukaryota</taxon>
        <taxon>Viridiplantae</taxon>
        <taxon>Streptophyta</taxon>
        <taxon>Embryophyta</taxon>
        <taxon>Tracheophyta</taxon>
        <taxon>Spermatophyta</taxon>
        <taxon>Magnoliopsida</taxon>
        <taxon>eudicotyledons</taxon>
        <taxon>Gunneridae</taxon>
        <taxon>Pentapetalae</taxon>
        <taxon>rosids</taxon>
        <taxon>malvids</taxon>
        <taxon>Malvales</taxon>
        <taxon>Malvaceae</taxon>
        <taxon>Malvoideae</taxon>
        <taxon>Gossypium</taxon>
    </lineage>
</organism>